<gene>
    <name evidence="4" type="ORF">BL253_35025</name>
</gene>
<keyword evidence="1" id="KW-0233">DNA recombination</keyword>
<dbReference type="PROSITE" id="PS51898">
    <property type="entry name" value="TYR_RECOMBINASE"/>
    <property type="match status" value="1"/>
</dbReference>
<dbReference type="RefSeq" id="WP_076822222.1">
    <property type="nucleotide sequence ID" value="NZ_MOMC01000102.1"/>
</dbReference>
<evidence type="ECO:0000313" key="4">
    <source>
        <dbReference type="EMBL" id="ONH22636.1"/>
    </source>
</evidence>
<dbReference type="GO" id="GO:0006310">
    <property type="term" value="P:DNA recombination"/>
    <property type="evidence" value="ECO:0007669"/>
    <property type="project" value="UniProtKB-KW"/>
</dbReference>
<feature type="domain" description="Tyr recombinase" evidence="3">
    <location>
        <begin position="268"/>
        <end position="478"/>
    </location>
</feature>
<feature type="compositionally biased region" description="Low complexity" evidence="2">
    <location>
        <begin position="487"/>
        <end position="509"/>
    </location>
</feature>
<dbReference type="Proteomes" id="UP000188929">
    <property type="component" value="Unassembled WGS sequence"/>
</dbReference>
<dbReference type="InterPro" id="IPR013762">
    <property type="entry name" value="Integrase-like_cat_sf"/>
</dbReference>
<dbReference type="GO" id="GO:0003677">
    <property type="term" value="F:DNA binding"/>
    <property type="evidence" value="ECO:0007669"/>
    <property type="project" value="InterPro"/>
</dbReference>
<dbReference type="InterPro" id="IPR002104">
    <property type="entry name" value="Integrase_catalytic"/>
</dbReference>
<dbReference type="OrthoDB" id="3773913at2"/>
<organism evidence="4 5">
    <name type="scientific">Pseudofrankia asymbiotica</name>
    <dbReference type="NCBI Taxonomy" id="1834516"/>
    <lineage>
        <taxon>Bacteria</taxon>
        <taxon>Bacillati</taxon>
        <taxon>Actinomycetota</taxon>
        <taxon>Actinomycetes</taxon>
        <taxon>Frankiales</taxon>
        <taxon>Frankiaceae</taxon>
        <taxon>Pseudofrankia</taxon>
    </lineage>
</organism>
<dbReference type="InterPro" id="IPR011010">
    <property type="entry name" value="DNA_brk_join_enz"/>
</dbReference>
<proteinExistence type="predicted"/>
<feature type="region of interest" description="Disordered" evidence="2">
    <location>
        <begin position="334"/>
        <end position="358"/>
    </location>
</feature>
<dbReference type="GO" id="GO:0015074">
    <property type="term" value="P:DNA integration"/>
    <property type="evidence" value="ECO:0007669"/>
    <property type="project" value="InterPro"/>
</dbReference>
<sequence>MNRDPAGTNPSDEERRTTFDVRVWSLREVRQKKGTSWQVRWQVAGRPSANTRNFASKLAADSRRAEILTAVRKGEAFDVESGLPLSEWRALPRPVPVPPQVRTWLAVARDFADAKWAEHQAPGTRRTIATTLSIVTPALFDEQPPAPLAELVREALVGWVFLTGKRTTLGLDGRFAENEPPAHWADVLAWMEAHSRPIADLANADVVRAALRALSHRQDGKQAAPNTISSRRMYFSQALTFAVTRGDLPTHPLPAVQWTAPRKIVVVGRRVVVDYSRALRLLAAVDEIRPDLRAWFACMYYAATRPGETNEFNINQLVLPETGWGEAALERNNPEISPHWSDEPDKPRQARQLKHREKGEVRPVPLHPNLVALLRRHIDEFGTTPDGRIFRSTTGGPVRMSTYLTVWRSARQQALTPAEAASPLARRPYDLRHAAVSRWLNAGVPPTQVAEWAGHSVRVLLTVYAKCIVGEEQRALRLIDASFAAEQQDIQPQDAPAATPTTSPRPAATLSDDAADHDRVHAESTDTRSQPPSAGYDRTPSVTETAPSAELPDGDFGL</sequence>
<dbReference type="Gene3D" id="1.10.443.10">
    <property type="entry name" value="Intergrase catalytic core"/>
    <property type="match status" value="1"/>
</dbReference>
<protein>
    <submittedName>
        <fullName evidence="4">Integrase</fullName>
    </submittedName>
</protein>
<feature type="region of interest" description="Disordered" evidence="2">
    <location>
        <begin position="487"/>
        <end position="558"/>
    </location>
</feature>
<comment type="caution">
    <text evidence="4">The sequence shown here is derived from an EMBL/GenBank/DDBJ whole genome shotgun (WGS) entry which is preliminary data.</text>
</comment>
<accession>A0A1V2I286</accession>
<dbReference type="PANTHER" id="PTHR30349">
    <property type="entry name" value="PHAGE INTEGRASE-RELATED"/>
    <property type="match status" value="1"/>
</dbReference>
<dbReference type="EMBL" id="MOMC01000102">
    <property type="protein sequence ID" value="ONH22636.1"/>
    <property type="molecule type" value="Genomic_DNA"/>
</dbReference>
<dbReference type="STRING" id="1834516.BL253_35025"/>
<dbReference type="InterPro" id="IPR050090">
    <property type="entry name" value="Tyrosine_recombinase_XerCD"/>
</dbReference>
<dbReference type="AlphaFoldDB" id="A0A1V2I286"/>
<evidence type="ECO:0000259" key="3">
    <source>
        <dbReference type="PROSITE" id="PS51898"/>
    </source>
</evidence>
<feature type="compositionally biased region" description="Basic and acidic residues" evidence="2">
    <location>
        <begin position="514"/>
        <end position="526"/>
    </location>
</feature>
<dbReference type="PANTHER" id="PTHR30349:SF64">
    <property type="entry name" value="PROPHAGE INTEGRASE INTD-RELATED"/>
    <property type="match status" value="1"/>
</dbReference>
<evidence type="ECO:0000256" key="1">
    <source>
        <dbReference type="ARBA" id="ARBA00023172"/>
    </source>
</evidence>
<evidence type="ECO:0000313" key="5">
    <source>
        <dbReference type="Proteomes" id="UP000188929"/>
    </source>
</evidence>
<name>A0A1V2I286_9ACTN</name>
<dbReference type="SUPFAM" id="SSF56349">
    <property type="entry name" value="DNA breaking-rejoining enzymes"/>
    <property type="match status" value="1"/>
</dbReference>
<dbReference type="Pfam" id="PF00589">
    <property type="entry name" value="Phage_integrase"/>
    <property type="match status" value="1"/>
</dbReference>
<evidence type="ECO:0000256" key="2">
    <source>
        <dbReference type="SAM" id="MobiDB-lite"/>
    </source>
</evidence>
<keyword evidence="5" id="KW-1185">Reference proteome</keyword>
<reference evidence="5" key="1">
    <citation type="submission" date="2016-10" db="EMBL/GenBank/DDBJ databases">
        <title>Frankia sp. NRRL B-16386 Genome sequencing.</title>
        <authorList>
            <person name="Ghodhbane-Gtari F."/>
            <person name="Swanson E."/>
            <person name="Gueddou A."/>
            <person name="Hezbri K."/>
            <person name="Ktari K."/>
            <person name="Nouioui I."/>
            <person name="Morris K."/>
            <person name="Simpson S."/>
            <person name="Abebe-Akele F."/>
            <person name="Thomas K."/>
            <person name="Gtari M."/>
            <person name="Tisa L.S."/>
        </authorList>
    </citation>
    <scope>NUCLEOTIDE SEQUENCE [LARGE SCALE GENOMIC DNA]</scope>
    <source>
        <strain evidence="5">NRRL B-16386</strain>
    </source>
</reference>